<accession>A0A1L9BDI8</accession>
<feature type="region of interest" description="Disordered" evidence="1">
    <location>
        <begin position="609"/>
        <end position="643"/>
    </location>
</feature>
<dbReference type="EMBL" id="MPIN01000003">
    <property type="protein sequence ID" value="OJH40319.1"/>
    <property type="molecule type" value="Genomic_DNA"/>
</dbReference>
<dbReference type="Proteomes" id="UP000182229">
    <property type="component" value="Unassembled WGS sequence"/>
</dbReference>
<dbReference type="STRING" id="83449.BON30_14880"/>
<reference evidence="2 3" key="2">
    <citation type="submission" date="2016-12" db="EMBL/GenBank/DDBJ databases">
        <title>Draft Genome Sequence of Cystobacter ferrugineus Strain Cbfe23.</title>
        <authorList>
            <person name="Akbar S."/>
            <person name="Dowd S.E."/>
            <person name="Stevens D.C."/>
        </authorList>
    </citation>
    <scope>NUCLEOTIDE SEQUENCE [LARGE SCALE GENOMIC DNA]</scope>
    <source>
        <strain evidence="2 3">Cbfe23</strain>
    </source>
</reference>
<dbReference type="AlphaFoldDB" id="A0A1L9BDI8"/>
<feature type="compositionally biased region" description="Low complexity" evidence="1">
    <location>
        <begin position="609"/>
        <end position="637"/>
    </location>
</feature>
<comment type="caution">
    <text evidence="2">The sequence shown here is derived from an EMBL/GenBank/DDBJ whole genome shotgun (WGS) entry which is preliminary data.</text>
</comment>
<gene>
    <name evidence="2" type="ORF">BON30_14880</name>
</gene>
<reference evidence="3" key="1">
    <citation type="submission" date="2016-11" db="EMBL/GenBank/DDBJ databases">
        <authorList>
            <person name="Shukria A."/>
            <person name="Stevens D.C."/>
        </authorList>
    </citation>
    <scope>NUCLEOTIDE SEQUENCE [LARGE SCALE GENOMIC DNA]</scope>
    <source>
        <strain evidence="3">Cbfe23</strain>
    </source>
</reference>
<dbReference type="OrthoDB" id="5409627at2"/>
<evidence type="ECO:0000313" key="3">
    <source>
        <dbReference type="Proteomes" id="UP000182229"/>
    </source>
</evidence>
<protein>
    <submittedName>
        <fullName evidence="2">Uncharacterized protein</fullName>
    </submittedName>
</protein>
<dbReference type="RefSeq" id="WP_071898951.1">
    <property type="nucleotide sequence ID" value="NZ_MPIN01000003.1"/>
</dbReference>
<organism evidence="2 3">
    <name type="scientific">Cystobacter ferrugineus</name>
    <dbReference type="NCBI Taxonomy" id="83449"/>
    <lineage>
        <taxon>Bacteria</taxon>
        <taxon>Pseudomonadati</taxon>
        <taxon>Myxococcota</taxon>
        <taxon>Myxococcia</taxon>
        <taxon>Myxococcales</taxon>
        <taxon>Cystobacterineae</taxon>
        <taxon>Archangiaceae</taxon>
        <taxon>Cystobacter</taxon>
    </lineage>
</organism>
<evidence type="ECO:0000256" key="1">
    <source>
        <dbReference type="SAM" id="MobiDB-lite"/>
    </source>
</evidence>
<name>A0A1L9BDI8_9BACT</name>
<keyword evidence="3" id="KW-1185">Reference proteome</keyword>
<evidence type="ECO:0000313" key="2">
    <source>
        <dbReference type="EMBL" id="OJH40319.1"/>
    </source>
</evidence>
<proteinExistence type="predicted"/>
<sequence length="643" mass="70870">MGKTFHDDLRLELSLTAGGTSFSIPGGQIKHLSVQLASHGFTAAVTFWTSLEKQDAPLFIAFQKPELIQVRVSIAAEDPELTSPPAPLVLKGLVRSRRLVAEEHGTVQGAERVFRRYTLEFADAAQVLWRQHRPIELHTNTSMKELLEAHKASLQLALDWTELKRKLPMICLALGADEPGVSFYDYVCWYVDAHQGVFSYDSQKNEYLFADSKPSSGQAAPLGPLRVHRTRVLLPPPIRHGARVLNAVAQGPTTTPIDQPQAVQGTFHDVLVRTPLANRADDREKLEKTRLKLHQRQLQVAFKRYPTVDVFPGALLRLEGSLWPASLTGLDEDMRVAELDFEAHAEGAGPYEQQQDFRAPYAVRMSLRLESSSEAAVALPAYRVPRYPIHVEGLVHSPGGEPEDRRYLIVEDEKTSITDYRMTVPLWNKTVSVPAEPTHMPGQFFFPPYKRTRVLVALHHERAELLRFLAWKEGVRTPQSGQGDQILLGESKSSQTALTHDFQEDKPVWRMFRTSGGDTQVIRMGEGNLFIQVKETEASKTPTPTYDVTPQVEAAKGDLSAAVGDSLGQTSAAFQGAMAASRAKMQSAQTAMKATMKAARAEVGAKVAAARSGMQGASSKLSQSSGQLSAASESAKASLKKLR</sequence>